<evidence type="ECO:0000256" key="2">
    <source>
        <dbReference type="RuleBase" id="RU000507"/>
    </source>
</evidence>
<reference evidence="4 5" key="1">
    <citation type="submission" date="2018-06" db="EMBL/GenBank/DDBJ databases">
        <title>Genomic Encyclopedia of Type Strains, Phase IV (KMG-IV): sequencing the most valuable type-strain genomes for metagenomic binning, comparative biology and taxonomic classification.</title>
        <authorList>
            <person name="Goeker M."/>
        </authorList>
    </citation>
    <scope>NUCLEOTIDE SEQUENCE [LARGE SCALE GENOMIC DNA]</scope>
    <source>
        <strain evidence="4 5">DSM 18048</strain>
    </source>
</reference>
<dbReference type="RefSeq" id="WP_110887967.1">
    <property type="nucleotide sequence ID" value="NZ_QJSX01000014.1"/>
</dbReference>
<dbReference type="PANTHER" id="PTHR43855:SF1">
    <property type="entry name" value="THIOSULFATE SULFURTRANSFERASE"/>
    <property type="match status" value="1"/>
</dbReference>
<sequence length="288" mass="32846">MTNSRTVHALVDTDWLADHLADPAVRVFEVNEDLSLYPSGHVYGAILVDSRKDFWDPVVRDFIGPQQFAELMGRWGVSKDTTVVLYGDKSNWWATYAYWFLKYNGHHKVKLVDGGRQKLVQDGFDFTPDTSFVDRAPYPVGQRDERLRIYRDDVLRLIETTRAGAGAMVDVRSPEEYAGFVTHMPDYPQEGVLRGGHIPGAVNVPWAMTVKYDGTFKSLDQLRRLFEPLGVTPDREVVTYCRIAERSSHTWFVLSELLGYPRVRNYDGSWTEWGNAVRVPIERGLLGG</sequence>
<dbReference type="InterPro" id="IPR001307">
    <property type="entry name" value="Thiosulphate_STrfase_CS"/>
</dbReference>
<proteinExistence type="predicted"/>
<keyword evidence="1" id="KW-0677">Repeat</keyword>
<dbReference type="InterPro" id="IPR036873">
    <property type="entry name" value="Rhodanese-like_dom_sf"/>
</dbReference>
<comment type="caution">
    <text evidence="4">The sequence shown here is derived from an EMBL/GenBank/DDBJ whole genome shotgun (WGS) entry which is preliminary data.</text>
</comment>
<dbReference type="OrthoDB" id="9770030at2"/>
<dbReference type="PROSITE" id="PS50206">
    <property type="entry name" value="RHODANESE_3"/>
    <property type="match status" value="2"/>
</dbReference>
<organism evidence="4 5">
    <name type="scientific">Deinococcus yavapaiensis KR-236</name>
    <dbReference type="NCBI Taxonomy" id="694435"/>
    <lineage>
        <taxon>Bacteria</taxon>
        <taxon>Thermotogati</taxon>
        <taxon>Deinococcota</taxon>
        <taxon>Deinococci</taxon>
        <taxon>Deinococcales</taxon>
        <taxon>Deinococcaceae</taxon>
        <taxon>Deinococcus</taxon>
    </lineage>
</organism>
<dbReference type="SUPFAM" id="SSF52821">
    <property type="entry name" value="Rhodanese/Cell cycle control phosphatase"/>
    <property type="match status" value="2"/>
</dbReference>
<dbReference type="Gene3D" id="3.40.250.10">
    <property type="entry name" value="Rhodanese-like domain"/>
    <property type="match status" value="2"/>
</dbReference>
<keyword evidence="2 4" id="KW-0808">Transferase</keyword>
<gene>
    <name evidence="4" type="ORF">DES52_114151</name>
</gene>
<dbReference type="Proteomes" id="UP000248326">
    <property type="component" value="Unassembled WGS sequence"/>
</dbReference>
<dbReference type="PANTHER" id="PTHR43855">
    <property type="entry name" value="THIOSULFATE SULFURTRANSFERASE"/>
    <property type="match status" value="1"/>
</dbReference>
<dbReference type="CDD" id="cd01449">
    <property type="entry name" value="TST_Repeat_2"/>
    <property type="match status" value="1"/>
</dbReference>
<protein>
    <recommendedName>
        <fullName evidence="2">Sulfurtransferase</fullName>
    </recommendedName>
</protein>
<dbReference type="SMART" id="SM00450">
    <property type="entry name" value="RHOD"/>
    <property type="match status" value="2"/>
</dbReference>
<dbReference type="InterPro" id="IPR001763">
    <property type="entry name" value="Rhodanese-like_dom"/>
</dbReference>
<dbReference type="PROSITE" id="PS00683">
    <property type="entry name" value="RHODANESE_2"/>
    <property type="match status" value="1"/>
</dbReference>
<evidence type="ECO:0000256" key="1">
    <source>
        <dbReference type="ARBA" id="ARBA00022737"/>
    </source>
</evidence>
<keyword evidence="5" id="KW-1185">Reference proteome</keyword>
<dbReference type="AlphaFoldDB" id="A0A318S4P3"/>
<name>A0A318S4P3_9DEIO</name>
<accession>A0A318S4P3</accession>
<dbReference type="InterPro" id="IPR051126">
    <property type="entry name" value="Thiosulfate_sulfurtransferase"/>
</dbReference>
<feature type="domain" description="Rhodanese" evidence="3">
    <location>
        <begin position="21"/>
        <end position="128"/>
    </location>
</feature>
<dbReference type="GO" id="GO:0004792">
    <property type="term" value="F:thiosulfate-cyanide sulfurtransferase activity"/>
    <property type="evidence" value="ECO:0007669"/>
    <property type="project" value="InterPro"/>
</dbReference>
<feature type="domain" description="Rhodanese" evidence="3">
    <location>
        <begin position="162"/>
        <end position="282"/>
    </location>
</feature>
<evidence type="ECO:0000313" key="5">
    <source>
        <dbReference type="Proteomes" id="UP000248326"/>
    </source>
</evidence>
<dbReference type="EMBL" id="QJSX01000014">
    <property type="protein sequence ID" value="PYE51950.1"/>
    <property type="molecule type" value="Genomic_DNA"/>
</dbReference>
<dbReference type="CDD" id="cd01448">
    <property type="entry name" value="TST_Repeat_1"/>
    <property type="match status" value="1"/>
</dbReference>
<keyword evidence="4" id="KW-0670">Pyruvate</keyword>
<evidence type="ECO:0000259" key="3">
    <source>
        <dbReference type="PROSITE" id="PS50206"/>
    </source>
</evidence>
<dbReference type="Pfam" id="PF00581">
    <property type="entry name" value="Rhodanese"/>
    <property type="match status" value="2"/>
</dbReference>
<evidence type="ECO:0000313" key="4">
    <source>
        <dbReference type="EMBL" id="PYE51950.1"/>
    </source>
</evidence>